<evidence type="ECO:0000259" key="1">
    <source>
        <dbReference type="Pfam" id="PF12937"/>
    </source>
</evidence>
<dbReference type="AlphaFoldDB" id="A0AA39QPA0"/>
<protein>
    <recommendedName>
        <fullName evidence="1">F-box domain-containing protein</fullName>
    </recommendedName>
</protein>
<accession>A0AA39QPA0</accession>
<keyword evidence="3" id="KW-1185">Reference proteome</keyword>
<name>A0AA39QPA0_9AGAR</name>
<comment type="caution">
    <text evidence="2">The sequence shown here is derived from an EMBL/GenBank/DDBJ whole genome shotgun (WGS) entry which is preliminary data.</text>
</comment>
<evidence type="ECO:0000313" key="2">
    <source>
        <dbReference type="EMBL" id="KAK0506628.1"/>
    </source>
</evidence>
<dbReference type="SUPFAM" id="SSF81383">
    <property type="entry name" value="F-box domain"/>
    <property type="match status" value="1"/>
</dbReference>
<feature type="domain" description="F-box" evidence="1">
    <location>
        <begin position="6"/>
        <end position="49"/>
    </location>
</feature>
<dbReference type="EMBL" id="JAUEPU010000001">
    <property type="protein sequence ID" value="KAK0506628.1"/>
    <property type="molecule type" value="Genomic_DNA"/>
</dbReference>
<evidence type="ECO:0000313" key="3">
    <source>
        <dbReference type="Proteomes" id="UP001175228"/>
    </source>
</evidence>
<dbReference type="InterPro" id="IPR001810">
    <property type="entry name" value="F-box_dom"/>
</dbReference>
<dbReference type="InterPro" id="IPR036047">
    <property type="entry name" value="F-box-like_dom_sf"/>
</dbReference>
<dbReference type="Pfam" id="PF12937">
    <property type="entry name" value="F-box-like"/>
    <property type="match status" value="1"/>
</dbReference>
<dbReference type="Proteomes" id="UP001175228">
    <property type="component" value="Unassembled WGS sequence"/>
</dbReference>
<organism evidence="2 3">
    <name type="scientific">Armillaria luteobubalina</name>
    <dbReference type="NCBI Taxonomy" id="153913"/>
    <lineage>
        <taxon>Eukaryota</taxon>
        <taxon>Fungi</taxon>
        <taxon>Dikarya</taxon>
        <taxon>Basidiomycota</taxon>
        <taxon>Agaricomycotina</taxon>
        <taxon>Agaricomycetes</taxon>
        <taxon>Agaricomycetidae</taxon>
        <taxon>Agaricales</taxon>
        <taxon>Marasmiineae</taxon>
        <taxon>Physalacriaceae</taxon>
        <taxon>Armillaria</taxon>
    </lineage>
</organism>
<dbReference type="InterPro" id="IPR032675">
    <property type="entry name" value="LRR_dom_sf"/>
</dbReference>
<reference evidence="2" key="1">
    <citation type="submission" date="2023-06" db="EMBL/GenBank/DDBJ databases">
        <authorList>
            <consortium name="Lawrence Berkeley National Laboratory"/>
            <person name="Ahrendt S."/>
            <person name="Sahu N."/>
            <person name="Indic B."/>
            <person name="Wong-Bajracharya J."/>
            <person name="Merenyi Z."/>
            <person name="Ke H.-M."/>
            <person name="Monk M."/>
            <person name="Kocsube S."/>
            <person name="Drula E."/>
            <person name="Lipzen A."/>
            <person name="Balint B."/>
            <person name="Henrissat B."/>
            <person name="Andreopoulos B."/>
            <person name="Martin F.M."/>
            <person name="Harder C.B."/>
            <person name="Rigling D."/>
            <person name="Ford K.L."/>
            <person name="Foster G.D."/>
            <person name="Pangilinan J."/>
            <person name="Papanicolaou A."/>
            <person name="Barry K."/>
            <person name="LaButti K."/>
            <person name="Viragh M."/>
            <person name="Koriabine M."/>
            <person name="Yan M."/>
            <person name="Riley R."/>
            <person name="Champramary S."/>
            <person name="Plett K.L."/>
            <person name="Tsai I.J."/>
            <person name="Slot J."/>
            <person name="Sipos G."/>
            <person name="Plett J."/>
            <person name="Nagy L.G."/>
            <person name="Grigoriev I.V."/>
        </authorList>
    </citation>
    <scope>NUCLEOTIDE SEQUENCE</scope>
    <source>
        <strain evidence="2">HWK02</strain>
    </source>
</reference>
<dbReference type="Gene3D" id="3.80.10.10">
    <property type="entry name" value="Ribonuclease Inhibitor"/>
    <property type="match status" value="1"/>
</dbReference>
<proteinExistence type="predicted"/>
<sequence length="388" mass="43784">MTSICDTLPYDVLLAVFGCLEHELSALFQCALVNRTFNETALPSLYKHIEMTCDFSSIRNGYSFSYPALKTLGRRPYLKPFVRTLELHVLGWSTETLVAPSIDVLASLTNLTSFTIREFDGRLLPVNDSILRGFLDNLIRCAHLIEVHILCPAANSSDVMRQLSNFPSVRRVTLTKPMPALLSASPESLVGSKVMEAMQSWDSLAILGPFYVRPHTLPQLHNLRSFTFGAHHRFDKYQLLNLLSKFPNLTDLDIYYDDFLNVGPRVHSSREPKFSGFAFMKNLIVRHQGVGSLGAYTELFRWVKLAASPSPLIGLSIIADDERECRLPFFKATRILLDWIPTKPDLTLLNIPYVQLSNADLQNTDDRPDKIISCCFIPSFKDTTYVSG</sequence>
<gene>
    <name evidence="2" type="ORF">EDD18DRAFT_1124258</name>
</gene>